<protein>
    <submittedName>
        <fullName evidence="2">Uncharacterized protein</fullName>
    </submittedName>
</protein>
<keyword evidence="1" id="KW-0812">Transmembrane</keyword>
<keyword evidence="1" id="KW-0472">Membrane</keyword>
<evidence type="ECO:0000313" key="3">
    <source>
        <dbReference type="Proteomes" id="UP000759537"/>
    </source>
</evidence>
<sequence length="158" mass="16787">MVSVILEMVPGYLALAAASLLLVLCIAIWEKNAVAVEIASGVWGINSAFLIQGISRLCYAREVPTGPCVALNIQATKPTIIVAFIADMMAGHPLAYHDARWLVPPGLSSTRCARYGTILVEPGGIDVTLTSVVLLIESDALVRKASFGSSLPLSLEFY</sequence>
<keyword evidence="3" id="KW-1185">Reference proteome</keyword>
<reference evidence="2" key="2">
    <citation type="journal article" date="2020" name="Nat. Commun.">
        <title>Large-scale genome sequencing of mycorrhizal fungi provides insights into the early evolution of symbiotic traits.</title>
        <authorList>
            <person name="Miyauchi S."/>
            <person name="Kiss E."/>
            <person name="Kuo A."/>
            <person name="Drula E."/>
            <person name="Kohler A."/>
            <person name="Sanchez-Garcia M."/>
            <person name="Morin E."/>
            <person name="Andreopoulos B."/>
            <person name="Barry K.W."/>
            <person name="Bonito G."/>
            <person name="Buee M."/>
            <person name="Carver A."/>
            <person name="Chen C."/>
            <person name="Cichocki N."/>
            <person name="Clum A."/>
            <person name="Culley D."/>
            <person name="Crous P.W."/>
            <person name="Fauchery L."/>
            <person name="Girlanda M."/>
            <person name="Hayes R.D."/>
            <person name="Keri Z."/>
            <person name="LaButti K."/>
            <person name="Lipzen A."/>
            <person name="Lombard V."/>
            <person name="Magnuson J."/>
            <person name="Maillard F."/>
            <person name="Murat C."/>
            <person name="Nolan M."/>
            <person name="Ohm R.A."/>
            <person name="Pangilinan J."/>
            <person name="Pereira M.F."/>
            <person name="Perotto S."/>
            <person name="Peter M."/>
            <person name="Pfister S."/>
            <person name="Riley R."/>
            <person name="Sitrit Y."/>
            <person name="Stielow J.B."/>
            <person name="Szollosi G."/>
            <person name="Zifcakova L."/>
            <person name="Stursova M."/>
            <person name="Spatafora J.W."/>
            <person name="Tedersoo L."/>
            <person name="Vaario L.M."/>
            <person name="Yamada A."/>
            <person name="Yan M."/>
            <person name="Wang P."/>
            <person name="Xu J."/>
            <person name="Bruns T."/>
            <person name="Baldrian P."/>
            <person name="Vilgalys R."/>
            <person name="Dunand C."/>
            <person name="Henrissat B."/>
            <person name="Grigoriev I.V."/>
            <person name="Hibbett D."/>
            <person name="Nagy L.G."/>
            <person name="Martin F.M."/>
        </authorList>
    </citation>
    <scope>NUCLEOTIDE SEQUENCE</scope>
    <source>
        <strain evidence="2">Prilba</strain>
    </source>
</reference>
<organism evidence="2 3">
    <name type="scientific">Russula ochroleuca</name>
    <dbReference type="NCBI Taxonomy" id="152965"/>
    <lineage>
        <taxon>Eukaryota</taxon>
        <taxon>Fungi</taxon>
        <taxon>Dikarya</taxon>
        <taxon>Basidiomycota</taxon>
        <taxon>Agaricomycotina</taxon>
        <taxon>Agaricomycetes</taxon>
        <taxon>Russulales</taxon>
        <taxon>Russulaceae</taxon>
        <taxon>Russula</taxon>
    </lineage>
</organism>
<feature type="transmembrane region" description="Helical" evidence="1">
    <location>
        <begin position="12"/>
        <end position="29"/>
    </location>
</feature>
<gene>
    <name evidence="2" type="ORF">DFH94DRAFT_697427</name>
</gene>
<comment type="caution">
    <text evidence="2">The sequence shown here is derived from an EMBL/GenBank/DDBJ whole genome shotgun (WGS) entry which is preliminary data.</text>
</comment>
<dbReference type="EMBL" id="WHVB01000029">
    <property type="protein sequence ID" value="KAF8469298.1"/>
    <property type="molecule type" value="Genomic_DNA"/>
</dbReference>
<name>A0A9P5JX26_9AGAM</name>
<keyword evidence="1" id="KW-1133">Transmembrane helix</keyword>
<reference evidence="2" key="1">
    <citation type="submission" date="2019-10" db="EMBL/GenBank/DDBJ databases">
        <authorList>
            <consortium name="DOE Joint Genome Institute"/>
            <person name="Kuo A."/>
            <person name="Miyauchi S."/>
            <person name="Kiss E."/>
            <person name="Drula E."/>
            <person name="Kohler A."/>
            <person name="Sanchez-Garcia M."/>
            <person name="Andreopoulos B."/>
            <person name="Barry K.W."/>
            <person name="Bonito G."/>
            <person name="Buee M."/>
            <person name="Carver A."/>
            <person name="Chen C."/>
            <person name="Cichocki N."/>
            <person name="Clum A."/>
            <person name="Culley D."/>
            <person name="Crous P.W."/>
            <person name="Fauchery L."/>
            <person name="Girlanda M."/>
            <person name="Hayes R."/>
            <person name="Keri Z."/>
            <person name="LaButti K."/>
            <person name="Lipzen A."/>
            <person name="Lombard V."/>
            <person name="Magnuson J."/>
            <person name="Maillard F."/>
            <person name="Morin E."/>
            <person name="Murat C."/>
            <person name="Nolan M."/>
            <person name="Ohm R."/>
            <person name="Pangilinan J."/>
            <person name="Pereira M."/>
            <person name="Perotto S."/>
            <person name="Peter M."/>
            <person name="Riley R."/>
            <person name="Sitrit Y."/>
            <person name="Stielow B."/>
            <person name="Szollosi G."/>
            <person name="Zifcakova L."/>
            <person name="Stursova M."/>
            <person name="Spatafora J.W."/>
            <person name="Tedersoo L."/>
            <person name="Vaario L.-M."/>
            <person name="Yamada A."/>
            <person name="Yan M."/>
            <person name="Wang P."/>
            <person name="Xu J."/>
            <person name="Bruns T."/>
            <person name="Baldrian P."/>
            <person name="Vilgalys R."/>
            <person name="Henrissat B."/>
            <person name="Grigoriev I.V."/>
            <person name="Hibbett D."/>
            <person name="Nagy L.G."/>
            <person name="Martin F.M."/>
        </authorList>
    </citation>
    <scope>NUCLEOTIDE SEQUENCE</scope>
    <source>
        <strain evidence="2">Prilba</strain>
    </source>
</reference>
<dbReference type="Proteomes" id="UP000759537">
    <property type="component" value="Unassembled WGS sequence"/>
</dbReference>
<proteinExistence type="predicted"/>
<accession>A0A9P5JX26</accession>
<dbReference type="AlphaFoldDB" id="A0A9P5JX26"/>
<evidence type="ECO:0000313" key="2">
    <source>
        <dbReference type="EMBL" id="KAF8469298.1"/>
    </source>
</evidence>
<dbReference type="OrthoDB" id="10623177at2759"/>
<evidence type="ECO:0000256" key="1">
    <source>
        <dbReference type="SAM" id="Phobius"/>
    </source>
</evidence>